<evidence type="ECO:0000313" key="8">
    <source>
        <dbReference type="EMBL" id="CAL4761088.1"/>
    </source>
</evidence>
<dbReference type="InterPro" id="IPR036188">
    <property type="entry name" value="FAD/NAD-bd_sf"/>
</dbReference>
<gene>
    <name evidence="6" type="ORF">C1SCF055_LOCUS2237</name>
</gene>
<dbReference type="AlphaFoldDB" id="A0A9P1FF55"/>
<protein>
    <submittedName>
        <fullName evidence="8">Monooxygenase ptmN (Penitrem biosynthesis cluste r 1 protein N)</fullName>
    </submittedName>
</protein>
<dbReference type="PANTHER" id="PTHR23023">
    <property type="entry name" value="DIMETHYLANILINE MONOOXYGENASE"/>
    <property type="match status" value="1"/>
</dbReference>
<evidence type="ECO:0000256" key="5">
    <source>
        <dbReference type="ARBA" id="ARBA00023002"/>
    </source>
</evidence>
<dbReference type="InterPro" id="IPR000960">
    <property type="entry name" value="Flavin_mOase"/>
</dbReference>
<dbReference type="InterPro" id="IPR050346">
    <property type="entry name" value="FMO-like"/>
</dbReference>
<comment type="similarity">
    <text evidence="1">Belongs to the FMO family.</text>
</comment>
<dbReference type="EMBL" id="CAMXCT020000098">
    <property type="protein sequence ID" value="CAL1127151.1"/>
    <property type="molecule type" value="Genomic_DNA"/>
</dbReference>
<dbReference type="GO" id="GO:0050660">
    <property type="term" value="F:flavin adenine dinucleotide binding"/>
    <property type="evidence" value="ECO:0007669"/>
    <property type="project" value="InterPro"/>
</dbReference>
<accession>A0A9P1FF55</accession>
<dbReference type="EMBL" id="CAMXCT010000098">
    <property type="protein sequence ID" value="CAI3973776.1"/>
    <property type="molecule type" value="Genomic_DNA"/>
</dbReference>
<keyword evidence="8" id="KW-0503">Monooxygenase</keyword>
<dbReference type="PIRSF" id="PIRSF000332">
    <property type="entry name" value="FMO"/>
    <property type="match status" value="1"/>
</dbReference>
<evidence type="ECO:0000313" key="7">
    <source>
        <dbReference type="EMBL" id="CAL1127151.1"/>
    </source>
</evidence>
<dbReference type="OrthoDB" id="416670at2759"/>
<dbReference type="Pfam" id="PF00743">
    <property type="entry name" value="FMO-like"/>
    <property type="match status" value="2"/>
</dbReference>
<keyword evidence="5" id="KW-0560">Oxidoreductase</keyword>
<keyword evidence="3" id="KW-0274">FAD</keyword>
<organism evidence="6">
    <name type="scientific">Cladocopium goreaui</name>
    <dbReference type="NCBI Taxonomy" id="2562237"/>
    <lineage>
        <taxon>Eukaryota</taxon>
        <taxon>Sar</taxon>
        <taxon>Alveolata</taxon>
        <taxon>Dinophyceae</taxon>
        <taxon>Suessiales</taxon>
        <taxon>Symbiodiniaceae</taxon>
        <taxon>Cladocopium</taxon>
    </lineage>
</organism>
<keyword evidence="9" id="KW-1185">Reference proteome</keyword>
<evidence type="ECO:0000256" key="1">
    <source>
        <dbReference type="ARBA" id="ARBA00009183"/>
    </source>
</evidence>
<dbReference type="InterPro" id="IPR020946">
    <property type="entry name" value="Flavin_mOase-like"/>
</dbReference>
<dbReference type="EMBL" id="CAMXCT030000098">
    <property type="protein sequence ID" value="CAL4761088.1"/>
    <property type="molecule type" value="Genomic_DNA"/>
</dbReference>
<keyword evidence="4" id="KW-0521">NADP</keyword>
<reference evidence="7" key="2">
    <citation type="submission" date="2024-04" db="EMBL/GenBank/DDBJ databases">
        <authorList>
            <person name="Chen Y."/>
            <person name="Shah S."/>
            <person name="Dougan E. K."/>
            <person name="Thang M."/>
            <person name="Chan C."/>
        </authorList>
    </citation>
    <scope>NUCLEOTIDE SEQUENCE [LARGE SCALE GENOMIC DNA]</scope>
</reference>
<proteinExistence type="inferred from homology"/>
<keyword evidence="2" id="KW-0285">Flavoprotein</keyword>
<reference evidence="6" key="1">
    <citation type="submission" date="2022-10" db="EMBL/GenBank/DDBJ databases">
        <authorList>
            <person name="Chen Y."/>
            <person name="Dougan E. K."/>
            <person name="Chan C."/>
            <person name="Rhodes N."/>
            <person name="Thang M."/>
        </authorList>
    </citation>
    <scope>NUCLEOTIDE SEQUENCE</scope>
</reference>
<evidence type="ECO:0000313" key="9">
    <source>
        <dbReference type="Proteomes" id="UP001152797"/>
    </source>
</evidence>
<evidence type="ECO:0000256" key="3">
    <source>
        <dbReference type="ARBA" id="ARBA00022827"/>
    </source>
</evidence>
<evidence type="ECO:0000256" key="2">
    <source>
        <dbReference type="ARBA" id="ARBA00022630"/>
    </source>
</evidence>
<evidence type="ECO:0000313" key="6">
    <source>
        <dbReference type="EMBL" id="CAI3973776.1"/>
    </source>
</evidence>
<evidence type="ECO:0000256" key="4">
    <source>
        <dbReference type="ARBA" id="ARBA00022857"/>
    </source>
</evidence>
<name>A0A9P1FF55_9DINO</name>
<comment type="caution">
    <text evidence="6">The sequence shown here is derived from an EMBL/GenBank/DDBJ whole genome shotgun (WGS) entry which is preliminary data.</text>
</comment>
<dbReference type="Proteomes" id="UP001152797">
    <property type="component" value="Unassembled WGS sequence"/>
</dbReference>
<dbReference type="SUPFAM" id="SSF51905">
    <property type="entry name" value="FAD/NAD(P)-binding domain"/>
    <property type="match status" value="2"/>
</dbReference>
<dbReference type="GO" id="GO:0004499">
    <property type="term" value="F:N,N-dimethylaniline monooxygenase activity"/>
    <property type="evidence" value="ECO:0007669"/>
    <property type="project" value="InterPro"/>
</dbReference>
<dbReference type="GO" id="GO:0050661">
    <property type="term" value="F:NADP binding"/>
    <property type="evidence" value="ECO:0007669"/>
    <property type="project" value="InterPro"/>
</dbReference>
<dbReference type="Gene3D" id="3.50.50.60">
    <property type="entry name" value="FAD/NAD(P)-binding domain"/>
    <property type="match status" value="1"/>
</dbReference>
<sequence>MVSSKYLTCFSDFRRPEAEMHMTMTDYVLYLQEYSAHFGLLELIRFNVKVINVQKGCNTMDSYDVTLQADGDDSHPYVEVWDAVAICSGLHNVPRIPEFPGQQKFEGQILHSANYKDPEIFKGRKVLIIGTGETAFDLGYAAATNGAQSVTMSTRHGFVSVPACFGENNPPLDCVIMNWATHAWESKWAQRVGMHWWVTTKFTRLGFLFTTGCSYGFNQWVGKRYNMTWDDGRKHIVNKSSKCMPLLSRVAKKKVSWLRRIIYSWMDGEYNDIPLDIDLVEGSVLELQPDGVVYDTATGEQHVNTDLLVLATGYRQRFPFLHGEGTREDPLPQRHFLVDPQQPRLSYIGFIRPNVGAIPPMAEMQAMWWCRLLEDKVKEGHPLDSSCYRLTDSRLCYGVDYGYYMFALAKEMGAAPSLRHWLWRDWRVMLTCAFGQAHVPIFRLQGPFRSAACQATCRSELYNVLWTRPVVMNLTFLIEAITFGVCFRPRHEAEPRRHLLQRSDSACAQLGLSAIR</sequence>